<feature type="binding site" evidence="4">
    <location>
        <position position="322"/>
    </location>
    <ligand>
        <name>Mn(2+)</name>
        <dbReference type="ChEBI" id="CHEBI:29035"/>
        <label>1</label>
    </ligand>
</feature>
<dbReference type="PANTHER" id="PTHR21110">
    <property type="entry name" value="PHOSPHOPENTOMUTASE"/>
    <property type="match status" value="1"/>
</dbReference>
<organism evidence="7 8">
    <name type="scientific">Thermus thermamylovorans</name>
    <dbReference type="NCBI Taxonomy" id="2509362"/>
    <lineage>
        <taxon>Bacteria</taxon>
        <taxon>Thermotogati</taxon>
        <taxon>Deinococcota</taxon>
        <taxon>Deinococci</taxon>
        <taxon>Thermales</taxon>
        <taxon>Thermaceae</taxon>
        <taxon>Thermus</taxon>
    </lineage>
</organism>
<accession>A0A4Q9B2K9</accession>
<dbReference type="InterPro" id="IPR006124">
    <property type="entry name" value="Metalloenzyme"/>
</dbReference>
<evidence type="ECO:0000313" key="7">
    <source>
        <dbReference type="EMBL" id="TBH17519.1"/>
    </source>
</evidence>
<dbReference type="NCBIfam" id="TIGR01696">
    <property type="entry name" value="deoB"/>
    <property type="match status" value="1"/>
</dbReference>
<keyword evidence="4 7" id="KW-0413">Isomerase</keyword>
<feature type="domain" description="Metalloenzyme" evidence="6">
    <location>
        <begin position="242"/>
        <end position="370"/>
    </location>
</feature>
<feature type="binding site" evidence="4">
    <location>
        <position position="285"/>
    </location>
    <ligand>
        <name>Mn(2+)</name>
        <dbReference type="ChEBI" id="CHEBI:29035"/>
        <label>2</label>
    </ligand>
</feature>
<evidence type="ECO:0000259" key="6">
    <source>
        <dbReference type="Pfam" id="PF01676"/>
    </source>
</evidence>
<comment type="pathway">
    <text evidence="4">Carbohydrate degradation; 2-deoxy-D-ribose 1-phosphate degradation; D-glyceraldehyde 3-phosphate and acetaldehyde from 2-deoxy-alpha-D-ribose 1-phosphate: step 1/2.</text>
</comment>
<feature type="binding site" evidence="4">
    <location>
        <position position="321"/>
    </location>
    <ligand>
        <name>Mn(2+)</name>
        <dbReference type="ChEBI" id="CHEBI:29035"/>
        <label>1</label>
    </ligand>
</feature>
<dbReference type="GO" id="GO:0005829">
    <property type="term" value="C:cytosol"/>
    <property type="evidence" value="ECO:0007669"/>
    <property type="project" value="TreeGrafter"/>
</dbReference>
<sequence>MKVVAVVLDSVGLGYLPDAPRFGDEGADTLDHTVLKTGVALPHLAALGLGWVPGVHTLPRPKPLGAFGRMREVSPGKDTTTGHWEFVGVYLDRPFPTYPEGFPEELLRAWAERVGVGGWLLNRPYSGTEAIRDFGEAHLKTGYPIVYTSADSVFQVAAHLEAVPLEELYRFCQVAREMLKGEHRVARVIARPFAGEPGGFYRREDLRKDFALEPPRNVLDVLLEGGLEVVGVGKIPDIYAGRGFTREVKSKDNADGLEKTLALMGEPFSGLVFANLVDFDAKYGHRRDPLGYARALSEVDAFLPKLLSALGPEDHLFLVSDHGNDPTFFGTDHTREYGMLLWVGPGVEGDLGTRESFADLGATWARAFGLPWEGPGKSLL</sequence>
<comment type="catalytic activity">
    <reaction evidence="4">
        <text>2-deoxy-alpha-D-ribose 1-phosphate = 2-deoxy-D-ribose 5-phosphate</text>
        <dbReference type="Rhea" id="RHEA:27658"/>
        <dbReference type="ChEBI" id="CHEBI:57259"/>
        <dbReference type="ChEBI" id="CHEBI:62877"/>
        <dbReference type="EC" id="5.4.2.7"/>
    </reaction>
</comment>
<comment type="function">
    <text evidence="4">Isomerase that catalyzes the conversion of deoxy-ribose 1-phosphate (dRib-1-P) and ribose 1-phosphate (Rib-1-P) to deoxy-ribose 5-phosphate (dRib-5-P) and ribose 5-phosphate (Rib-5-P), respectively.</text>
</comment>
<dbReference type="UniPathway" id="UPA00087">
    <property type="reaction ID" value="UER00173"/>
</dbReference>
<dbReference type="Gene3D" id="3.40.720.10">
    <property type="entry name" value="Alkaline Phosphatase, subunit A"/>
    <property type="match status" value="1"/>
</dbReference>
<feature type="binding site" evidence="4">
    <location>
        <position position="9"/>
    </location>
    <ligand>
        <name>Mn(2+)</name>
        <dbReference type="ChEBI" id="CHEBI:29035"/>
        <label>1</label>
    </ligand>
</feature>
<dbReference type="GO" id="GO:0000287">
    <property type="term" value="F:magnesium ion binding"/>
    <property type="evidence" value="ECO:0007669"/>
    <property type="project" value="UniProtKB-UniRule"/>
</dbReference>
<dbReference type="GO" id="GO:0009117">
    <property type="term" value="P:nucleotide metabolic process"/>
    <property type="evidence" value="ECO:0007669"/>
    <property type="project" value="UniProtKB-UniRule"/>
</dbReference>
<keyword evidence="8" id="KW-1185">Reference proteome</keyword>
<evidence type="ECO:0000256" key="3">
    <source>
        <dbReference type="ARBA" id="ARBA00023211"/>
    </source>
</evidence>
<dbReference type="OrthoDB" id="9769930at2"/>
<comment type="catalytic activity">
    <reaction evidence="4">
        <text>alpha-D-ribose 1-phosphate = D-ribose 5-phosphate</text>
        <dbReference type="Rhea" id="RHEA:18793"/>
        <dbReference type="ChEBI" id="CHEBI:57720"/>
        <dbReference type="ChEBI" id="CHEBI:78346"/>
        <dbReference type="EC" id="5.4.2.7"/>
    </reaction>
</comment>
<dbReference type="Gene3D" id="3.30.70.1250">
    <property type="entry name" value="Phosphopentomutase"/>
    <property type="match status" value="1"/>
</dbReference>
<proteinExistence type="inferred from homology"/>
<keyword evidence="4" id="KW-0963">Cytoplasm</keyword>
<dbReference type="Pfam" id="PF01676">
    <property type="entry name" value="Metalloenzyme"/>
    <property type="match status" value="1"/>
</dbReference>
<protein>
    <recommendedName>
        <fullName evidence="4 5">Phosphopentomutase</fullName>
        <ecNumber evidence="4 5">5.4.2.7</ecNumber>
    </recommendedName>
    <alternativeName>
        <fullName evidence="4">Phosphodeoxyribomutase</fullName>
    </alternativeName>
</protein>
<comment type="cofactor">
    <cofactor evidence="4">
        <name>Mn(2+)</name>
        <dbReference type="ChEBI" id="CHEBI:29035"/>
    </cofactor>
    <text evidence="4">Binds 2 manganese ions.</text>
</comment>
<feature type="binding site" evidence="4">
    <location>
        <position position="333"/>
    </location>
    <ligand>
        <name>Mn(2+)</name>
        <dbReference type="ChEBI" id="CHEBI:29035"/>
        <label>2</label>
    </ligand>
</feature>
<dbReference type="InterPro" id="IPR017850">
    <property type="entry name" value="Alkaline_phosphatase_core_sf"/>
</dbReference>
<dbReference type="InterPro" id="IPR010045">
    <property type="entry name" value="DeoB"/>
</dbReference>
<dbReference type="Proteomes" id="UP000292858">
    <property type="component" value="Unassembled WGS sequence"/>
</dbReference>
<evidence type="ECO:0000256" key="2">
    <source>
        <dbReference type="ARBA" id="ARBA00022723"/>
    </source>
</evidence>
<comment type="caution">
    <text evidence="7">The sequence shown here is derived from an EMBL/GenBank/DDBJ whole genome shotgun (WGS) entry which is preliminary data.</text>
</comment>
<dbReference type="SUPFAM" id="SSF143856">
    <property type="entry name" value="DeoB insert domain-like"/>
    <property type="match status" value="1"/>
</dbReference>
<dbReference type="GO" id="GO:0006015">
    <property type="term" value="P:5-phosphoribose 1-diphosphate biosynthetic process"/>
    <property type="evidence" value="ECO:0007669"/>
    <property type="project" value="UniProtKB-UniPathway"/>
</dbReference>
<dbReference type="InterPro" id="IPR024052">
    <property type="entry name" value="Phosphopentomutase_DeoB_cap_sf"/>
</dbReference>
<comment type="subcellular location">
    <subcellularLocation>
        <location evidence="4">Cytoplasm</location>
    </subcellularLocation>
</comment>
<evidence type="ECO:0000313" key="8">
    <source>
        <dbReference type="Proteomes" id="UP000292858"/>
    </source>
</evidence>
<dbReference type="RefSeq" id="WP_130842309.1">
    <property type="nucleotide sequence ID" value="NZ_SIJL01000011.1"/>
</dbReference>
<evidence type="ECO:0000256" key="4">
    <source>
        <dbReference type="HAMAP-Rule" id="MF_00740"/>
    </source>
</evidence>
<feature type="binding site" evidence="4">
    <location>
        <position position="280"/>
    </location>
    <ligand>
        <name>Mn(2+)</name>
        <dbReference type="ChEBI" id="CHEBI:29035"/>
        <label>2</label>
    </ligand>
</feature>
<dbReference type="NCBIfam" id="NF003766">
    <property type="entry name" value="PRK05362.1"/>
    <property type="match status" value="1"/>
</dbReference>
<dbReference type="CDD" id="cd16009">
    <property type="entry name" value="PPM"/>
    <property type="match status" value="1"/>
</dbReference>
<reference evidence="7 8" key="1">
    <citation type="submission" date="2019-02" db="EMBL/GenBank/DDBJ databases">
        <title>Thermus sp. a novel from hot spring.</title>
        <authorList>
            <person name="Zhao Z."/>
        </authorList>
    </citation>
    <scope>NUCLEOTIDE SEQUENCE [LARGE SCALE GENOMIC DNA]</scope>
    <source>
        <strain evidence="7 8">CFH 72773T</strain>
    </source>
</reference>
<dbReference type="EC" id="5.4.2.7" evidence="4 5"/>
<keyword evidence="2 4" id="KW-0479">Metal-binding</keyword>
<evidence type="ECO:0000256" key="5">
    <source>
        <dbReference type="NCBIfam" id="TIGR01696"/>
    </source>
</evidence>
<comment type="similarity">
    <text evidence="1 4">Belongs to the phosphopentomutase family.</text>
</comment>
<dbReference type="GO" id="GO:0030145">
    <property type="term" value="F:manganese ion binding"/>
    <property type="evidence" value="ECO:0007669"/>
    <property type="project" value="UniProtKB-UniRule"/>
</dbReference>
<dbReference type="EMBL" id="SIJL01000011">
    <property type="protein sequence ID" value="TBH17519.1"/>
    <property type="molecule type" value="Genomic_DNA"/>
</dbReference>
<dbReference type="AlphaFoldDB" id="A0A4Q9B2K9"/>
<dbReference type="PIRSF" id="PIRSF001491">
    <property type="entry name" value="Ppentomutase"/>
    <property type="match status" value="1"/>
</dbReference>
<dbReference type="GO" id="GO:0043094">
    <property type="term" value="P:metabolic compound salvage"/>
    <property type="evidence" value="ECO:0007669"/>
    <property type="project" value="UniProtKB-UniRule"/>
</dbReference>
<dbReference type="GO" id="GO:0006018">
    <property type="term" value="P:2-deoxyribose 1-phosphate catabolic process"/>
    <property type="evidence" value="ECO:0007669"/>
    <property type="project" value="UniProtKB-UniRule"/>
</dbReference>
<keyword evidence="3 4" id="KW-0464">Manganese</keyword>
<dbReference type="PANTHER" id="PTHR21110:SF0">
    <property type="entry name" value="PHOSPHOPENTOMUTASE"/>
    <property type="match status" value="1"/>
</dbReference>
<name>A0A4Q9B2K9_9DEIN</name>
<dbReference type="GO" id="GO:0008973">
    <property type="term" value="F:phosphopentomutase activity"/>
    <property type="evidence" value="ECO:0007669"/>
    <property type="project" value="UniProtKB-UniRule"/>
</dbReference>
<dbReference type="SUPFAM" id="SSF53649">
    <property type="entry name" value="Alkaline phosphatase-like"/>
    <property type="match status" value="1"/>
</dbReference>
<evidence type="ECO:0000256" key="1">
    <source>
        <dbReference type="ARBA" id="ARBA00010373"/>
    </source>
</evidence>
<gene>
    <name evidence="4" type="primary">deoB</name>
    <name evidence="7" type="ORF">ETP66_09035</name>
</gene>
<dbReference type="HAMAP" id="MF_00740">
    <property type="entry name" value="Phosphopentomut"/>
    <property type="match status" value="1"/>
</dbReference>